<sequence>MASNFKDKHILLSGSTGAGTLSLHNSLAENHGNKIALVTLDRPIPDGNSVHQIDSAIGALHGTVDHFIIDTRSQAQATKDPIWEVPLSQWDQDDALYIARQSLLSQVKSFLQYQIQNALKTHSHTLANPFTIQIIGYESNFGKPVISIISKLKHDLLRLHQEASVNFIDLQPEPSEPSASRIVELLCGIPPRQRSDLVLATRLPPNISAPKPRVKIALSFDFDALSAFIGTGHHPDNNLADYSTGTFSGRVGGRRLLHMLKKHQVADKVTWFIPGHTIETFESIVKEIVASGAEIGLHGYAHEGAYQMTPAQERDVLVKCMDVAQRLTGKRVRGYRAPMYQLRETTIDLLREFEFLYDSSLSHHDSQPYFTPSEPPFQRIDYSRPASTWMEPAKIAEMNARPTGHPLVEIPTGWHNEDMMAMQYFPHVANSQGFVDVRVVEQRWKDIFMYLWENSTVDKEDGSFIFPLLMHPDTSGMAHVMGMVDRFVGWLRGWGDSVEFHTFSSIAKGYLEERKKVQRET</sequence>
<proteinExistence type="predicted"/>
<dbReference type="Proteomes" id="UP001150904">
    <property type="component" value="Unassembled WGS sequence"/>
</dbReference>
<organism evidence="2 3">
    <name type="scientific">Penicillium cinerascens</name>
    <dbReference type="NCBI Taxonomy" id="70096"/>
    <lineage>
        <taxon>Eukaryota</taxon>
        <taxon>Fungi</taxon>
        <taxon>Dikarya</taxon>
        <taxon>Ascomycota</taxon>
        <taxon>Pezizomycotina</taxon>
        <taxon>Eurotiomycetes</taxon>
        <taxon>Eurotiomycetidae</taxon>
        <taxon>Eurotiales</taxon>
        <taxon>Aspergillaceae</taxon>
        <taxon>Penicillium</taxon>
    </lineage>
</organism>
<dbReference type="PANTHER" id="PTHR47561:SF2">
    <property type="entry name" value="HYPOTHETICAL POLYSACCHARIDE DEACETYLASE (EUROFUNG)"/>
    <property type="match status" value="1"/>
</dbReference>
<reference evidence="2" key="2">
    <citation type="journal article" date="2023" name="IMA Fungus">
        <title>Comparative genomic study of the Penicillium genus elucidates a diverse pangenome and 15 lateral gene transfer events.</title>
        <authorList>
            <person name="Petersen C."/>
            <person name="Sorensen T."/>
            <person name="Nielsen M.R."/>
            <person name="Sondergaard T.E."/>
            <person name="Sorensen J.L."/>
            <person name="Fitzpatrick D.A."/>
            <person name="Frisvad J.C."/>
            <person name="Nielsen K.L."/>
        </authorList>
    </citation>
    <scope>NUCLEOTIDE SEQUENCE</scope>
    <source>
        <strain evidence="2">IBT 15544</strain>
    </source>
</reference>
<name>A0A9W9JJA8_9EURO</name>
<keyword evidence="2" id="KW-0378">Hydrolase</keyword>
<dbReference type="Gene3D" id="3.20.20.370">
    <property type="entry name" value="Glycoside hydrolase/deacetylase"/>
    <property type="match status" value="1"/>
</dbReference>
<keyword evidence="3" id="KW-1185">Reference proteome</keyword>
<dbReference type="Pfam" id="PF01522">
    <property type="entry name" value="Polysacc_deac_1"/>
    <property type="match status" value="1"/>
</dbReference>
<dbReference type="GO" id="GO:0005975">
    <property type="term" value="P:carbohydrate metabolic process"/>
    <property type="evidence" value="ECO:0007669"/>
    <property type="project" value="InterPro"/>
</dbReference>
<dbReference type="PANTHER" id="PTHR47561">
    <property type="entry name" value="POLYSACCHARIDE DEACETYLASE FAMILY PROTEIN (AFU_ORTHOLOGUE AFUA_6G05030)"/>
    <property type="match status" value="1"/>
</dbReference>
<dbReference type="GeneID" id="83181485"/>
<feature type="domain" description="NodB homology" evidence="1">
    <location>
        <begin position="239"/>
        <end position="437"/>
    </location>
</feature>
<accession>A0A9W9JJA8</accession>
<protein>
    <submittedName>
        <fullName evidence="2">Glycoside hydrolase/deacetylase beta/alpha-barrel</fullName>
    </submittedName>
</protein>
<dbReference type="InterPro" id="IPR002509">
    <property type="entry name" value="NODB_dom"/>
</dbReference>
<dbReference type="SUPFAM" id="SSF88713">
    <property type="entry name" value="Glycoside hydrolase/deacetylase"/>
    <property type="match status" value="1"/>
</dbReference>
<comment type="caution">
    <text evidence="2">The sequence shown here is derived from an EMBL/GenBank/DDBJ whole genome shotgun (WGS) entry which is preliminary data.</text>
</comment>
<evidence type="ECO:0000313" key="2">
    <source>
        <dbReference type="EMBL" id="KAJ5198005.1"/>
    </source>
</evidence>
<evidence type="ECO:0000313" key="3">
    <source>
        <dbReference type="Proteomes" id="UP001150904"/>
    </source>
</evidence>
<reference evidence="2" key="1">
    <citation type="submission" date="2022-12" db="EMBL/GenBank/DDBJ databases">
        <authorList>
            <person name="Petersen C."/>
        </authorList>
    </citation>
    <scope>NUCLEOTIDE SEQUENCE</scope>
    <source>
        <strain evidence="2">IBT 15544</strain>
    </source>
</reference>
<gene>
    <name evidence="2" type="ORF">N7498_007122</name>
</gene>
<dbReference type="EMBL" id="JAPQKR010000014">
    <property type="protein sequence ID" value="KAJ5198005.1"/>
    <property type="molecule type" value="Genomic_DNA"/>
</dbReference>
<dbReference type="AlphaFoldDB" id="A0A9W9JJA8"/>
<dbReference type="OrthoDB" id="504708at2759"/>
<evidence type="ECO:0000259" key="1">
    <source>
        <dbReference type="PROSITE" id="PS51677"/>
    </source>
</evidence>
<dbReference type="PROSITE" id="PS51677">
    <property type="entry name" value="NODB"/>
    <property type="match status" value="1"/>
</dbReference>
<dbReference type="GO" id="GO:0016810">
    <property type="term" value="F:hydrolase activity, acting on carbon-nitrogen (but not peptide) bonds"/>
    <property type="evidence" value="ECO:0007669"/>
    <property type="project" value="InterPro"/>
</dbReference>
<dbReference type="InterPro" id="IPR011330">
    <property type="entry name" value="Glyco_hydro/deAcase_b/a-brl"/>
</dbReference>
<dbReference type="RefSeq" id="XP_058306433.1">
    <property type="nucleotide sequence ID" value="XM_058454184.1"/>
</dbReference>